<gene>
    <name evidence="3" type="ORF">N7458_004580</name>
</gene>
<dbReference type="Pfam" id="PF00010">
    <property type="entry name" value="HLH"/>
    <property type="match status" value="1"/>
</dbReference>
<name>A0AAD6G3Y9_9EURO</name>
<sequence>MSSQPHTQQSKPKRRGRPRPLPPDVNARNLALEKGRREDMKKDLLEMARLVPALAPVRRLSKTIIVKESLRHFKKQRAMCLSAAEDMRDLVAQNHRLIAELNEFRFLAGEQSTTPLESKPVSEAMAQLMNVPNEVCGTFPAGFGDNWAHGSHDIHPAQSDDSFIDHTGYCLTSDDIPMAVEPPNPHQHLNDHEISASNLHLAEFPFSAESLSQPALSCSLSPHTPVDLTHTISLEGHIPGRTQLEYYMPFDTHQYPTVSLDTMPVDISTALWMQGIPMPESVQSALCGTTGTVDGIPII</sequence>
<protein>
    <recommendedName>
        <fullName evidence="2">BHLH domain-containing protein</fullName>
    </recommendedName>
</protein>
<reference evidence="3" key="2">
    <citation type="journal article" date="2023" name="IMA Fungus">
        <title>Comparative genomic study of the Penicillium genus elucidates a diverse pangenome and 15 lateral gene transfer events.</title>
        <authorList>
            <person name="Petersen C."/>
            <person name="Sorensen T."/>
            <person name="Nielsen M.R."/>
            <person name="Sondergaard T.E."/>
            <person name="Sorensen J.L."/>
            <person name="Fitzpatrick D.A."/>
            <person name="Frisvad J.C."/>
            <person name="Nielsen K.L."/>
        </authorList>
    </citation>
    <scope>NUCLEOTIDE SEQUENCE</scope>
    <source>
        <strain evidence="3">IBT 16125</strain>
    </source>
</reference>
<comment type="caution">
    <text evidence="3">The sequence shown here is derived from an EMBL/GenBank/DDBJ whole genome shotgun (WGS) entry which is preliminary data.</text>
</comment>
<dbReference type="Proteomes" id="UP001213681">
    <property type="component" value="Unassembled WGS sequence"/>
</dbReference>
<dbReference type="AlphaFoldDB" id="A0AAD6G3Y9"/>
<organism evidence="3 4">
    <name type="scientific">Penicillium daleae</name>
    <dbReference type="NCBI Taxonomy" id="63821"/>
    <lineage>
        <taxon>Eukaryota</taxon>
        <taxon>Fungi</taxon>
        <taxon>Dikarya</taxon>
        <taxon>Ascomycota</taxon>
        <taxon>Pezizomycotina</taxon>
        <taxon>Eurotiomycetes</taxon>
        <taxon>Eurotiomycetidae</taxon>
        <taxon>Eurotiales</taxon>
        <taxon>Aspergillaceae</taxon>
        <taxon>Penicillium</taxon>
    </lineage>
</organism>
<feature type="domain" description="BHLH" evidence="2">
    <location>
        <begin position="24"/>
        <end position="76"/>
    </location>
</feature>
<feature type="compositionally biased region" description="Polar residues" evidence="1">
    <location>
        <begin position="1"/>
        <end position="10"/>
    </location>
</feature>
<dbReference type="InterPro" id="IPR036638">
    <property type="entry name" value="HLH_DNA-bd_sf"/>
</dbReference>
<dbReference type="SUPFAM" id="SSF47459">
    <property type="entry name" value="HLH, helix-loop-helix DNA-binding domain"/>
    <property type="match status" value="1"/>
</dbReference>
<evidence type="ECO:0000256" key="1">
    <source>
        <dbReference type="SAM" id="MobiDB-lite"/>
    </source>
</evidence>
<dbReference type="PROSITE" id="PS50888">
    <property type="entry name" value="BHLH"/>
    <property type="match status" value="1"/>
</dbReference>
<dbReference type="Gene3D" id="4.10.280.10">
    <property type="entry name" value="Helix-loop-helix DNA-binding domain"/>
    <property type="match status" value="1"/>
</dbReference>
<dbReference type="EMBL" id="JAPVEA010000005">
    <property type="protein sequence ID" value="KAJ5453624.1"/>
    <property type="molecule type" value="Genomic_DNA"/>
</dbReference>
<accession>A0AAD6G3Y9</accession>
<feature type="region of interest" description="Disordered" evidence="1">
    <location>
        <begin position="1"/>
        <end position="27"/>
    </location>
</feature>
<keyword evidence="4" id="KW-1185">Reference proteome</keyword>
<proteinExistence type="predicted"/>
<reference evidence="3" key="1">
    <citation type="submission" date="2022-12" db="EMBL/GenBank/DDBJ databases">
        <authorList>
            <person name="Petersen C."/>
        </authorList>
    </citation>
    <scope>NUCLEOTIDE SEQUENCE</scope>
    <source>
        <strain evidence="3">IBT 16125</strain>
    </source>
</reference>
<evidence type="ECO:0000259" key="2">
    <source>
        <dbReference type="PROSITE" id="PS50888"/>
    </source>
</evidence>
<evidence type="ECO:0000313" key="4">
    <source>
        <dbReference type="Proteomes" id="UP001213681"/>
    </source>
</evidence>
<evidence type="ECO:0000313" key="3">
    <source>
        <dbReference type="EMBL" id="KAJ5453624.1"/>
    </source>
</evidence>
<dbReference type="CDD" id="cd00083">
    <property type="entry name" value="bHLH_SF"/>
    <property type="match status" value="1"/>
</dbReference>
<dbReference type="GO" id="GO:0046983">
    <property type="term" value="F:protein dimerization activity"/>
    <property type="evidence" value="ECO:0007669"/>
    <property type="project" value="InterPro"/>
</dbReference>
<dbReference type="RefSeq" id="XP_056766580.1">
    <property type="nucleotide sequence ID" value="XM_056907962.1"/>
</dbReference>
<dbReference type="GeneID" id="81598205"/>
<dbReference type="InterPro" id="IPR011598">
    <property type="entry name" value="bHLH_dom"/>
</dbReference>